<keyword evidence="2" id="KW-1185">Reference proteome</keyword>
<sequence length="290" mass="32914">MKNIRLRDLPTFVRTTDPNDIMLNYLIGQIERTKRASAIIINTFDELESDALNALSSMFPPIYSIGPLNLLVNHIPENKLVSFNSSFWKEDKECLQWLDSKEARSVVYVNYGSVTVMTAEQLLEFAWGLANSKRPFLWVIRPDLVNGSSVILSPEFINETKGRGLIAGWCPQEQVINHPAIGGFLTHCGWNSTIESISAGVPMVCWPFFAEQQTNCRYACTDQWGIGMEIDTDVKREEVEKLLNELMEGEKGKKMKQKVMEWKKRAQEITGPNGSSCLNMDQFVKTLLLN</sequence>
<organism evidence="1 2">
    <name type="scientific">Bauhinia variegata</name>
    <name type="common">Purple orchid tree</name>
    <name type="synonym">Phanera variegata</name>
    <dbReference type="NCBI Taxonomy" id="167791"/>
    <lineage>
        <taxon>Eukaryota</taxon>
        <taxon>Viridiplantae</taxon>
        <taxon>Streptophyta</taxon>
        <taxon>Embryophyta</taxon>
        <taxon>Tracheophyta</taxon>
        <taxon>Spermatophyta</taxon>
        <taxon>Magnoliopsida</taxon>
        <taxon>eudicotyledons</taxon>
        <taxon>Gunneridae</taxon>
        <taxon>Pentapetalae</taxon>
        <taxon>rosids</taxon>
        <taxon>fabids</taxon>
        <taxon>Fabales</taxon>
        <taxon>Fabaceae</taxon>
        <taxon>Cercidoideae</taxon>
        <taxon>Cercideae</taxon>
        <taxon>Bauhiniinae</taxon>
        <taxon>Bauhinia</taxon>
    </lineage>
</organism>
<proteinExistence type="predicted"/>
<reference evidence="1 2" key="1">
    <citation type="journal article" date="2022" name="DNA Res.">
        <title>Chromosomal-level genome assembly of the orchid tree Bauhinia variegata (Leguminosae; Cercidoideae) supports the allotetraploid origin hypothesis of Bauhinia.</title>
        <authorList>
            <person name="Zhong Y."/>
            <person name="Chen Y."/>
            <person name="Zheng D."/>
            <person name="Pang J."/>
            <person name="Liu Y."/>
            <person name="Luo S."/>
            <person name="Meng S."/>
            <person name="Qian L."/>
            <person name="Wei D."/>
            <person name="Dai S."/>
            <person name="Zhou R."/>
        </authorList>
    </citation>
    <scope>NUCLEOTIDE SEQUENCE [LARGE SCALE GENOMIC DNA]</scope>
    <source>
        <strain evidence="1">BV-YZ2020</strain>
    </source>
</reference>
<dbReference type="EMBL" id="CM039439">
    <property type="protein sequence ID" value="KAI4296387.1"/>
    <property type="molecule type" value="Genomic_DNA"/>
</dbReference>
<protein>
    <submittedName>
        <fullName evidence="1">Uncharacterized protein</fullName>
    </submittedName>
</protein>
<comment type="caution">
    <text evidence="1">The sequence shown here is derived from an EMBL/GenBank/DDBJ whole genome shotgun (WGS) entry which is preliminary data.</text>
</comment>
<accession>A0ACB9KGU5</accession>
<evidence type="ECO:0000313" key="1">
    <source>
        <dbReference type="EMBL" id="KAI4296387.1"/>
    </source>
</evidence>
<evidence type="ECO:0000313" key="2">
    <source>
        <dbReference type="Proteomes" id="UP000828941"/>
    </source>
</evidence>
<name>A0ACB9KGU5_BAUVA</name>
<dbReference type="Proteomes" id="UP000828941">
    <property type="component" value="Chromosome 14"/>
</dbReference>
<gene>
    <name evidence="1" type="ORF">L6164_036350</name>
</gene>